<evidence type="ECO:0000313" key="2">
    <source>
        <dbReference type="EMBL" id="KAI5059893.1"/>
    </source>
</evidence>
<proteinExistence type="predicted"/>
<evidence type="ECO:0000256" key="1">
    <source>
        <dbReference type="SAM" id="Phobius"/>
    </source>
</evidence>
<accession>A0A9D4U1W9</accession>
<dbReference type="EMBL" id="JABFUD020000024">
    <property type="protein sequence ID" value="KAI5059893.1"/>
    <property type="molecule type" value="Genomic_DNA"/>
</dbReference>
<organism evidence="2 3">
    <name type="scientific">Adiantum capillus-veneris</name>
    <name type="common">Maidenhair fern</name>
    <dbReference type="NCBI Taxonomy" id="13818"/>
    <lineage>
        <taxon>Eukaryota</taxon>
        <taxon>Viridiplantae</taxon>
        <taxon>Streptophyta</taxon>
        <taxon>Embryophyta</taxon>
        <taxon>Tracheophyta</taxon>
        <taxon>Polypodiopsida</taxon>
        <taxon>Polypodiidae</taxon>
        <taxon>Polypodiales</taxon>
        <taxon>Pteridineae</taxon>
        <taxon>Pteridaceae</taxon>
        <taxon>Vittarioideae</taxon>
        <taxon>Adiantum</taxon>
    </lineage>
</organism>
<comment type="caution">
    <text evidence="2">The sequence shown here is derived from an EMBL/GenBank/DDBJ whole genome shotgun (WGS) entry which is preliminary data.</text>
</comment>
<feature type="transmembrane region" description="Helical" evidence="1">
    <location>
        <begin position="12"/>
        <end position="31"/>
    </location>
</feature>
<evidence type="ECO:0000313" key="3">
    <source>
        <dbReference type="Proteomes" id="UP000886520"/>
    </source>
</evidence>
<keyword evidence="3" id="KW-1185">Reference proteome</keyword>
<gene>
    <name evidence="2" type="ORF">GOP47_0024313</name>
</gene>
<dbReference type="Proteomes" id="UP000886520">
    <property type="component" value="Chromosome 24"/>
</dbReference>
<name>A0A9D4U1W9_ADICA</name>
<reference evidence="2" key="1">
    <citation type="submission" date="2021-01" db="EMBL/GenBank/DDBJ databases">
        <title>Adiantum capillus-veneris genome.</title>
        <authorList>
            <person name="Fang Y."/>
            <person name="Liao Q."/>
        </authorList>
    </citation>
    <scope>NUCLEOTIDE SEQUENCE</scope>
    <source>
        <strain evidence="2">H3</strain>
        <tissue evidence="2">Leaf</tissue>
    </source>
</reference>
<keyword evidence="1" id="KW-0812">Transmembrane</keyword>
<keyword evidence="1" id="KW-1133">Transmembrane helix</keyword>
<feature type="transmembrane region" description="Helical" evidence="1">
    <location>
        <begin position="37"/>
        <end position="55"/>
    </location>
</feature>
<keyword evidence="1" id="KW-0472">Membrane</keyword>
<dbReference type="AlphaFoldDB" id="A0A9D4U1W9"/>
<feature type="transmembrane region" description="Helical" evidence="1">
    <location>
        <begin position="67"/>
        <end position="88"/>
    </location>
</feature>
<sequence length="96" mass="10771">MVSWVANSQRMIESIVILIYSTTIVALSLYAFHMQPIMGFSFLYPSTFVMTALLAHSRSGQPEFRYTVIQSSLLLHLNNIAAVLLRIIRSAVHQGS</sequence>
<protein>
    <submittedName>
        <fullName evidence="2">Uncharacterized protein</fullName>
    </submittedName>
</protein>